<sequence length="86" mass="8996">MPSAECLQPIQQVAGIKHTAAPANLQRAAPILAEGHVTWLARSATPSKSHADDGQMQQPEGRLLMDSGPTTGDLAPVGRKKKATST</sequence>
<evidence type="ECO:0000313" key="3">
    <source>
        <dbReference type="Proteomes" id="UP000022910"/>
    </source>
</evidence>
<organism evidence="2 3">
    <name type="scientific">Rhizophagus irregularis (strain DAOM 197198w)</name>
    <name type="common">Glomus intraradices</name>
    <dbReference type="NCBI Taxonomy" id="1432141"/>
    <lineage>
        <taxon>Eukaryota</taxon>
        <taxon>Fungi</taxon>
        <taxon>Fungi incertae sedis</taxon>
        <taxon>Mucoromycota</taxon>
        <taxon>Glomeromycotina</taxon>
        <taxon>Glomeromycetes</taxon>
        <taxon>Glomerales</taxon>
        <taxon>Glomeraceae</taxon>
        <taxon>Rhizophagus</taxon>
    </lineage>
</organism>
<dbReference type="AlphaFoldDB" id="A0A015K465"/>
<reference evidence="2 3" key="1">
    <citation type="submission" date="2014-02" db="EMBL/GenBank/DDBJ databases">
        <title>Single nucleus genome sequencing reveals high similarity among nuclei of an endomycorrhizal fungus.</title>
        <authorList>
            <person name="Lin K."/>
            <person name="Geurts R."/>
            <person name="Zhang Z."/>
            <person name="Limpens E."/>
            <person name="Saunders D.G."/>
            <person name="Mu D."/>
            <person name="Pang E."/>
            <person name="Cao H."/>
            <person name="Cha H."/>
            <person name="Lin T."/>
            <person name="Zhou Q."/>
            <person name="Shang Y."/>
            <person name="Li Y."/>
            <person name="Ivanov S."/>
            <person name="Sharma T."/>
            <person name="Velzen R.V."/>
            <person name="Ruijter N.D."/>
            <person name="Aanen D.K."/>
            <person name="Win J."/>
            <person name="Kamoun S."/>
            <person name="Bisseling T."/>
            <person name="Huang S."/>
        </authorList>
    </citation>
    <scope>NUCLEOTIDE SEQUENCE [LARGE SCALE GENOMIC DNA]</scope>
    <source>
        <strain evidence="3">DAOM197198w</strain>
    </source>
</reference>
<accession>A0A015K465</accession>
<protein>
    <submittedName>
        <fullName evidence="2">Uncharacterized protein</fullName>
    </submittedName>
</protein>
<evidence type="ECO:0000313" key="2">
    <source>
        <dbReference type="EMBL" id="EXX76567.1"/>
    </source>
</evidence>
<proteinExistence type="predicted"/>
<dbReference type="Proteomes" id="UP000022910">
    <property type="component" value="Unassembled WGS sequence"/>
</dbReference>
<dbReference type="EMBL" id="JEMT01012176">
    <property type="protein sequence ID" value="EXX76567.1"/>
    <property type="molecule type" value="Genomic_DNA"/>
</dbReference>
<feature type="region of interest" description="Disordered" evidence="1">
    <location>
        <begin position="43"/>
        <end position="86"/>
    </location>
</feature>
<keyword evidence="3" id="KW-1185">Reference proteome</keyword>
<gene>
    <name evidence="2" type="ORF">RirG_032010</name>
</gene>
<dbReference type="HOGENOM" id="CLU_2499049_0_0_1"/>
<name>A0A015K465_RHIIW</name>
<evidence type="ECO:0000256" key="1">
    <source>
        <dbReference type="SAM" id="MobiDB-lite"/>
    </source>
</evidence>
<comment type="caution">
    <text evidence="2">The sequence shown here is derived from an EMBL/GenBank/DDBJ whole genome shotgun (WGS) entry which is preliminary data.</text>
</comment>